<evidence type="ECO:0000259" key="5">
    <source>
        <dbReference type="Pfam" id="PF00346"/>
    </source>
</evidence>
<dbReference type="InterPro" id="IPR014029">
    <property type="entry name" value="NADH_UbQ_OxRdtase_49kDa_CS"/>
</dbReference>
<dbReference type="InterPro" id="IPR029014">
    <property type="entry name" value="NiFe-Hase_large"/>
</dbReference>
<dbReference type="GO" id="GO:0051287">
    <property type="term" value="F:NAD binding"/>
    <property type="evidence" value="ECO:0007669"/>
    <property type="project" value="InterPro"/>
</dbReference>
<evidence type="ECO:0000313" key="6">
    <source>
        <dbReference type="EMBL" id="GAG52614.1"/>
    </source>
</evidence>
<dbReference type="InterPro" id="IPR022885">
    <property type="entry name" value="NDH1_su_D/H"/>
</dbReference>
<evidence type="ECO:0000256" key="4">
    <source>
        <dbReference type="ARBA" id="ARBA00023027"/>
    </source>
</evidence>
<dbReference type="AlphaFoldDB" id="X0Y9V0"/>
<feature type="domain" description="NADH-quinone oxidoreductase subunit D" evidence="5">
    <location>
        <begin position="127"/>
        <end position="172"/>
    </location>
</feature>
<proteinExistence type="inferred from homology"/>
<dbReference type="EMBL" id="BARS01054935">
    <property type="protein sequence ID" value="GAG52614.1"/>
    <property type="molecule type" value="Genomic_DNA"/>
</dbReference>
<name>X0Y9V0_9ZZZZ</name>
<organism evidence="6">
    <name type="scientific">marine sediment metagenome</name>
    <dbReference type="NCBI Taxonomy" id="412755"/>
    <lineage>
        <taxon>unclassified sequences</taxon>
        <taxon>metagenomes</taxon>
        <taxon>ecological metagenomes</taxon>
    </lineage>
</organism>
<gene>
    <name evidence="6" type="ORF">S01H1_81222</name>
</gene>
<keyword evidence="4" id="KW-0520">NAD</keyword>
<keyword evidence="2" id="KW-0813">Transport</keyword>
<accession>X0Y9V0</accession>
<sequence length="173" mass="19696">MTTTEMMTLKTEPFALNFGPVHPSTHGVYRMRVTLDGEVVIDLEPVVGYLHRGIEKLTEERTYSGIIPLTDRLDYISPMSNNLAYCLAVEKLAGIKIPERAEYLRVIMAELQRLANHCIAVGSLFSDAGAMFTPFMYMFREREKIVDLFDMVCGQRLTYNYMRIGGVSQDISR</sequence>
<dbReference type="GO" id="GO:0048038">
    <property type="term" value="F:quinone binding"/>
    <property type="evidence" value="ECO:0007669"/>
    <property type="project" value="InterPro"/>
</dbReference>
<comment type="caution">
    <text evidence="6">The sequence shown here is derived from an EMBL/GenBank/DDBJ whole genome shotgun (WGS) entry which is preliminary data.</text>
</comment>
<protein>
    <recommendedName>
        <fullName evidence="5">NADH-quinone oxidoreductase subunit D domain-containing protein</fullName>
    </recommendedName>
</protein>
<keyword evidence="3" id="KW-1278">Translocase</keyword>
<dbReference type="SUPFAM" id="SSF56762">
    <property type="entry name" value="HydB/Nqo4-like"/>
    <property type="match status" value="1"/>
</dbReference>
<dbReference type="InterPro" id="IPR001135">
    <property type="entry name" value="NADH_Q_OxRdtase_suD"/>
</dbReference>
<dbReference type="PANTHER" id="PTHR11993">
    <property type="entry name" value="NADH-UBIQUINONE OXIDOREDUCTASE 49 KDA SUBUNIT"/>
    <property type="match status" value="1"/>
</dbReference>
<reference evidence="6" key="1">
    <citation type="journal article" date="2014" name="Front. Microbiol.">
        <title>High frequency of phylogenetically diverse reductive dehalogenase-homologous genes in deep subseafloor sedimentary metagenomes.</title>
        <authorList>
            <person name="Kawai M."/>
            <person name="Futagami T."/>
            <person name="Toyoda A."/>
            <person name="Takaki Y."/>
            <person name="Nishi S."/>
            <person name="Hori S."/>
            <person name="Arai W."/>
            <person name="Tsubouchi T."/>
            <person name="Morono Y."/>
            <person name="Uchiyama I."/>
            <person name="Ito T."/>
            <person name="Fujiyama A."/>
            <person name="Inagaki F."/>
            <person name="Takami H."/>
        </authorList>
    </citation>
    <scope>NUCLEOTIDE SEQUENCE</scope>
    <source>
        <strain evidence="6">Expedition CK06-06</strain>
    </source>
</reference>
<dbReference type="Pfam" id="PF00346">
    <property type="entry name" value="Complex1_49kDa"/>
    <property type="match status" value="1"/>
</dbReference>
<dbReference type="PROSITE" id="PS00535">
    <property type="entry name" value="COMPLEX1_49K"/>
    <property type="match status" value="1"/>
</dbReference>
<dbReference type="PANTHER" id="PTHR11993:SF10">
    <property type="entry name" value="NADH DEHYDROGENASE [UBIQUINONE] IRON-SULFUR PROTEIN 2, MITOCHONDRIAL"/>
    <property type="match status" value="1"/>
</dbReference>
<dbReference type="GO" id="GO:0016651">
    <property type="term" value="F:oxidoreductase activity, acting on NAD(P)H"/>
    <property type="evidence" value="ECO:0007669"/>
    <property type="project" value="InterPro"/>
</dbReference>
<evidence type="ECO:0000256" key="3">
    <source>
        <dbReference type="ARBA" id="ARBA00022967"/>
    </source>
</evidence>
<comment type="similarity">
    <text evidence="1">Belongs to the complex I 49 kDa subunit family.</text>
</comment>
<dbReference type="Gene3D" id="1.10.645.10">
    <property type="entry name" value="Cytochrome-c3 Hydrogenase, chain B"/>
    <property type="match status" value="1"/>
</dbReference>
<evidence type="ECO:0000256" key="2">
    <source>
        <dbReference type="ARBA" id="ARBA00022448"/>
    </source>
</evidence>
<evidence type="ECO:0000256" key="1">
    <source>
        <dbReference type="ARBA" id="ARBA00005769"/>
    </source>
</evidence>